<dbReference type="AlphaFoldDB" id="A0A834J467"/>
<reference evidence="1" key="1">
    <citation type="journal article" date="2020" name="G3 (Bethesda)">
        <title>High-Quality Assemblies for Three Invasive Social Wasps from the &lt;i&gt;Vespula&lt;/i&gt; Genus.</title>
        <authorList>
            <person name="Harrop T.W.R."/>
            <person name="Guhlin J."/>
            <person name="McLaughlin G.M."/>
            <person name="Permina E."/>
            <person name="Stockwell P."/>
            <person name="Gilligan J."/>
            <person name="Le Lec M.F."/>
            <person name="Gruber M.A.M."/>
            <person name="Quinn O."/>
            <person name="Lovegrove M."/>
            <person name="Duncan E.J."/>
            <person name="Remnant E.J."/>
            <person name="Van Eeckhoven J."/>
            <person name="Graham B."/>
            <person name="Knapp R.A."/>
            <person name="Langford K.W."/>
            <person name="Kronenberg Z."/>
            <person name="Press M.O."/>
            <person name="Eacker S.M."/>
            <person name="Wilson-Rankin E.E."/>
            <person name="Purcell J."/>
            <person name="Lester P.J."/>
            <person name="Dearden P.K."/>
        </authorList>
    </citation>
    <scope>NUCLEOTIDE SEQUENCE</scope>
    <source>
        <strain evidence="1">Marl-1</strain>
    </source>
</reference>
<accession>A0A834J467</accession>
<organism evidence="1 2">
    <name type="scientific">Vespula vulgaris</name>
    <name type="common">Yellow jacket</name>
    <name type="synonym">Wasp</name>
    <dbReference type="NCBI Taxonomy" id="7454"/>
    <lineage>
        <taxon>Eukaryota</taxon>
        <taxon>Metazoa</taxon>
        <taxon>Ecdysozoa</taxon>
        <taxon>Arthropoda</taxon>
        <taxon>Hexapoda</taxon>
        <taxon>Insecta</taxon>
        <taxon>Pterygota</taxon>
        <taxon>Neoptera</taxon>
        <taxon>Endopterygota</taxon>
        <taxon>Hymenoptera</taxon>
        <taxon>Apocrita</taxon>
        <taxon>Aculeata</taxon>
        <taxon>Vespoidea</taxon>
        <taxon>Vespidae</taxon>
        <taxon>Vespinae</taxon>
        <taxon>Vespula</taxon>
    </lineage>
</organism>
<gene>
    <name evidence="1" type="ORF">HZH66_013992</name>
</gene>
<dbReference type="Proteomes" id="UP000614350">
    <property type="component" value="Unassembled WGS sequence"/>
</dbReference>
<proteinExistence type="predicted"/>
<evidence type="ECO:0000313" key="1">
    <source>
        <dbReference type="EMBL" id="KAF7381598.1"/>
    </source>
</evidence>
<keyword evidence="2" id="KW-1185">Reference proteome</keyword>
<protein>
    <submittedName>
        <fullName evidence="1">Uncharacterized protein</fullName>
    </submittedName>
</protein>
<evidence type="ECO:0000313" key="2">
    <source>
        <dbReference type="Proteomes" id="UP000614350"/>
    </source>
</evidence>
<comment type="caution">
    <text evidence="1">The sequence shown here is derived from an EMBL/GenBank/DDBJ whole genome shotgun (WGS) entry which is preliminary data.</text>
</comment>
<dbReference type="EMBL" id="JACSEA010000020">
    <property type="protein sequence ID" value="KAF7381598.1"/>
    <property type="molecule type" value="Genomic_DNA"/>
</dbReference>
<sequence>MLHRETIEFLERFHYAERWRKIYYCLIIRKKLLGQPNNYYKGTPKDTTVIESEKKQHSFEILIIWEIGQKLVKYWFEDVFFPEVERLSSKSAMLIA</sequence>
<name>A0A834J467_VESVU</name>